<feature type="compositionally biased region" description="Basic residues" evidence="2">
    <location>
        <begin position="301"/>
        <end position="311"/>
    </location>
</feature>
<dbReference type="Proteomes" id="UP001152795">
    <property type="component" value="Unassembled WGS sequence"/>
</dbReference>
<accession>A0A6S7HPB4</accession>
<feature type="compositionally biased region" description="Basic and acidic residues" evidence="2">
    <location>
        <begin position="77"/>
        <end position="93"/>
    </location>
</feature>
<feature type="compositionally biased region" description="Basic and acidic residues" evidence="2">
    <location>
        <begin position="276"/>
        <end position="300"/>
    </location>
</feature>
<feature type="region of interest" description="Disordered" evidence="2">
    <location>
        <begin position="276"/>
        <end position="311"/>
    </location>
</feature>
<comment type="caution">
    <text evidence="3">The sequence shown here is derived from an EMBL/GenBank/DDBJ whole genome shotgun (WGS) entry which is preliminary data.</text>
</comment>
<evidence type="ECO:0000313" key="3">
    <source>
        <dbReference type="EMBL" id="CAB4007845.1"/>
    </source>
</evidence>
<name>A0A6S7HPB4_PARCT</name>
<reference evidence="3" key="1">
    <citation type="submission" date="2020-04" db="EMBL/GenBank/DDBJ databases">
        <authorList>
            <person name="Alioto T."/>
            <person name="Alioto T."/>
            <person name="Gomez Garrido J."/>
        </authorList>
    </citation>
    <scope>NUCLEOTIDE SEQUENCE</scope>
    <source>
        <strain evidence="3">A484AB</strain>
    </source>
</reference>
<dbReference type="AlphaFoldDB" id="A0A6S7HPB4"/>
<organism evidence="3 4">
    <name type="scientific">Paramuricea clavata</name>
    <name type="common">Red gorgonian</name>
    <name type="synonym">Violescent sea-whip</name>
    <dbReference type="NCBI Taxonomy" id="317549"/>
    <lineage>
        <taxon>Eukaryota</taxon>
        <taxon>Metazoa</taxon>
        <taxon>Cnidaria</taxon>
        <taxon>Anthozoa</taxon>
        <taxon>Octocorallia</taxon>
        <taxon>Malacalcyonacea</taxon>
        <taxon>Plexauridae</taxon>
        <taxon>Paramuricea</taxon>
    </lineage>
</organism>
<protein>
    <submittedName>
        <fullName evidence="3">Uncharacterized protein</fullName>
    </submittedName>
</protein>
<keyword evidence="1" id="KW-0175">Coiled coil</keyword>
<evidence type="ECO:0000256" key="1">
    <source>
        <dbReference type="SAM" id="Coils"/>
    </source>
</evidence>
<proteinExistence type="predicted"/>
<evidence type="ECO:0000313" key="4">
    <source>
        <dbReference type="Proteomes" id="UP001152795"/>
    </source>
</evidence>
<sequence>MILDRLILTCKDESLQAKALENNWTLEDFLKYATTKQDFEAQRNEMKMEIKKESLEVRRVADKRFSRGKSQKLYSFRNRENPRKPVSDVKDNKTCTNVSQRKPDSRSKQVKAAGLHGGSVMNDFQQDSVDSSDSDPEFYKCVSEKLGIRAVKGQNTSNSLLPVYICGTKVIVDPDAGADVDLISVKDFKKIHEANPEIKKQIKKPKQKIYALNGKELEVIATIKDAKLSNKNAEILTDLYVIEDGIHKFPLLSERTLMNLGMIKYSAEGEFVKKVDTRQSNDKERKCKPEDKVPQEELRKILQKHKKISKA</sequence>
<feature type="coiled-coil region" evidence="1">
    <location>
        <begin position="3"/>
        <end position="56"/>
    </location>
</feature>
<gene>
    <name evidence="3" type="ORF">PACLA_8A030337</name>
</gene>
<keyword evidence="4" id="KW-1185">Reference proteome</keyword>
<feature type="region of interest" description="Disordered" evidence="2">
    <location>
        <begin position="72"/>
        <end position="116"/>
    </location>
</feature>
<dbReference type="EMBL" id="CACRXK020005933">
    <property type="protein sequence ID" value="CAB4007845.1"/>
    <property type="molecule type" value="Genomic_DNA"/>
</dbReference>
<evidence type="ECO:0000256" key="2">
    <source>
        <dbReference type="SAM" id="MobiDB-lite"/>
    </source>
</evidence>